<dbReference type="PRINTS" id="PR00063">
    <property type="entry name" value="RIBOSOMALL27"/>
</dbReference>
<accession>A0A1G2NYV1</accession>
<dbReference type="InterPro" id="IPR018261">
    <property type="entry name" value="Ribosomal_bL27_CS"/>
</dbReference>
<proteinExistence type="inferred from homology"/>
<dbReference type="GO" id="GO:1990904">
    <property type="term" value="C:ribonucleoprotein complex"/>
    <property type="evidence" value="ECO:0007669"/>
    <property type="project" value="UniProtKB-KW"/>
</dbReference>
<dbReference type="PROSITE" id="PS00831">
    <property type="entry name" value="RIBOSOMAL_L27"/>
    <property type="match status" value="1"/>
</dbReference>
<dbReference type="SUPFAM" id="SSF110324">
    <property type="entry name" value="Ribosomal L27 protein-like"/>
    <property type="match status" value="1"/>
</dbReference>
<dbReference type="InterPro" id="IPR001684">
    <property type="entry name" value="Ribosomal_bL27"/>
</dbReference>
<evidence type="ECO:0000256" key="3">
    <source>
        <dbReference type="ARBA" id="ARBA00023274"/>
    </source>
</evidence>
<keyword evidence="3" id="KW-0687">Ribonucleoprotein</keyword>
<dbReference type="Gene3D" id="2.40.50.100">
    <property type="match status" value="1"/>
</dbReference>
<reference evidence="6 7" key="1">
    <citation type="journal article" date="2016" name="Nat. Commun.">
        <title>Thousands of microbial genomes shed light on interconnected biogeochemical processes in an aquifer system.</title>
        <authorList>
            <person name="Anantharaman K."/>
            <person name="Brown C.T."/>
            <person name="Hug L.A."/>
            <person name="Sharon I."/>
            <person name="Castelle C.J."/>
            <person name="Probst A.J."/>
            <person name="Thomas B.C."/>
            <person name="Singh A."/>
            <person name="Wilkins M.J."/>
            <person name="Karaoz U."/>
            <person name="Brodie E.L."/>
            <person name="Williams K.H."/>
            <person name="Hubbard S.S."/>
            <person name="Banfield J.F."/>
        </authorList>
    </citation>
    <scope>NUCLEOTIDE SEQUENCE [LARGE SCALE GENOMIC DNA]</scope>
</reference>
<evidence type="ECO:0000256" key="1">
    <source>
        <dbReference type="ARBA" id="ARBA00010797"/>
    </source>
</evidence>
<dbReference type="PANTHER" id="PTHR15893">
    <property type="entry name" value="RIBOSOMAL PROTEIN L27"/>
    <property type="match status" value="1"/>
</dbReference>
<evidence type="ECO:0000313" key="6">
    <source>
        <dbReference type="EMBL" id="OHA40531.1"/>
    </source>
</evidence>
<dbReference type="PANTHER" id="PTHR15893:SF0">
    <property type="entry name" value="LARGE RIBOSOMAL SUBUNIT PROTEIN BL27M"/>
    <property type="match status" value="1"/>
</dbReference>
<evidence type="ECO:0000256" key="2">
    <source>
        <dbReference type="ARBA" id="ARBA00022980"/>
    </source>
</evidence>
<dbReference type="Pfam" id="PF01016">
    <property type="entry name" value="Ribosomal_L27"/>
    <property type="match status" value="1"/>
</dbReference>
<organism evidence="6 7">
    <name type="scientific">Candidatus Taylorbacteria bacterium RIFCSPLOWO2_02_FULL_46_40</name>
    <dbReference type="NCBI Taxonomy" id="1802329"/>
    <lineage>
        <taxon>Bacteria</taxon>
        <taxon>Candidatus Tayloriibacteriota</taxon>
    </lineage>
</organism>
<dbReference type="Proteomes" id="UP000176429">
    <property type="component" value="Unassembled WGS sequence"/>
</dbReference>
<keyword evidence="2 6" id="KW-0689">Ribosomal protein</keyword>
<comment type="caution">
    <text evidence="6">The sequence shown here is derived from an EMBL/GenBank/DDBJ whole genome shotgun (WGS) entry which is preliminary data.</text>
</comment>
<dbReference type="GO" id="GO:0003735">
    <property type="term" value="F:structural constituent of ribosome"/>
    <property type="evidence" value="ECO:0007669"/>
    <property type="project" value="InterPro"/>
</dbReference>
<dbReference type="AlphaFoldDB" id="A0A1G2NYV1"/>
<gene>
    <name evidence="6" type="ORF">A3H68_02585</name>
</gene>
<evidence type="ECO:0000256" key="5">
    <source>
        <dbReference type="ARBA" id="ARBA00035477"/>
    </source>
</evidence>
<sequence length="93" mass="10193">MAHKKGGGTAKNLTDSNPQYLGIKLYDGEVARPGMVILRQRGTKIMPGENTKAGVDHTIFSMKTGTVKYSQTRKLGFNNAEKIKKVVKVVESK</sequence>
<evidence type="ECO:0000256" key="4">
    <source>
        <dbReference type="ARBA" id="ARBA00035175"/>
    </source>
</evidence>
<dbReference type="GO" id="GO:0006412">
    <property type="term" value="P:translation"/>
    <property type="evidence" value="ECO:0007669"/>
    <property type="project" value="InterPro"/>
</dbReference>
<evidence type="ECO:0000313" key="7">
    <source>
        <dbReference type="Proteomes" id="UP000176429"/>
    </source>
</evidence>
<comment type="similarity">
    <text evidence="1">Belongs to the bacterial ribosomal protein bL27 family.</text>
</comment>
<dbReference type="GO" id="GO:0005840">
    <property type="term" value="C:ribosome"/>
    <property type="evidence" value="ECO:0007669"/>
    <property type="project" value="UniProtKB-KW"/>
</dbReference>
<protein>
    <recommendedName>
        <fullName evidence="4">Large ribosomal subunit protein bL27</fullName>
    </recommendedName>
    <alternativeName>
        <fullName evidence="5">50S ribosomal protein L27</fullName>
    </alternativeName>
</protein>
<name>A0A1G2NYV1_9BACT</name>
<dbReference type="EMBL" id="MHSH01000050">
    <property type="protein sequence ID" value="OHA40531.1"/>
    <property type="molecule type" value="Genomic_DNA"/>
</dbReference>